<feature type="domain" description="YcaO" evidence="1">
    <location>
        <begin position="1"/>
        <end position="128"/>
    </location>
</feature>
<evidence type="ECO:0000313" key="2">
    <source>
        <dbReference type="EMBL" id="QIM56522.1"/>
    </source>
</evidence>
<proteinExistence type="predicted"/>
<evidence type="ECO:0000313" key="3">
    <source>
        <dbReference type="Proteomes" id="UP000298274"/>
    </source>
</evidence>
<dbReference type="AlphaFoldDB" id="A0A6G8ITN6"/>
<dbReference type="PROSITE" id="PS51664">
    <property type="entry name" value="YCAO"/>
    <property type="match status" value="1"/>
</dbReference>
<dbReference type="EMBL" id="CP039631">
    <property type="protein sequence ID" value="QIM56522.1"/>
    <property type="molecule type" value="Genomic_DNA"/>
</dbReference>
<dbReference type="RefSeq" id="WP_141123347.1">
    <property type="nucleotide sequence ID" value="NZ_CP039631.3"/>
</dbReference>
<dbReference type="Proteomes" id="UP000298274">
    <property type="component" value="Chromosome"/>
</dbReference>
<reference evidence="3" key="1">
    <citation type="submission" date="2019-04" db="EMBL/GenBank/DDBJ databases">
        <title>Complete genome sequence of Pseudomonas veronii strain PVy, a versatile degrader capable of using multiple contaminants as sole carbon sources.</title>
        <authorList>
            <person name="Lopez-Echartea E."/>
            <person name="Ridl J."/>
            <person name="Pajer P."/>
            <person name="Strejcek M."/>
            <person name="Suman J."/>
            <person name="Uhlik O."/>
        </authorList>
    </citation>
    <scope>NUCLEOTIDE SEQUENCE [LARGE SCALE GENOMIC DNA]</scope>
    <source>
        <strain evidence="3">Pvy</strain>
    </source>
</reference>
<evidence type="ECO:0000259" key="1">
    <source>
        <dbReference type="PROSITE" id="PS51664"/>
    </source>
</evidence>
<dbReference type="InterPro" id="IPR003776">
    <property type="entry name" value="YcaO-like_dom"/>
</dbReference>
<accession>A0A6G8ITN6</accession>
<protein>
    <recommendedName>
        <fullName evidence="1">YcaO domain-containing protein</fullName>
    </recommendedName>
</protein>
<organism evidence="2 3">
    <name type="scientific">Pseudomonas veronii</name>
    <dbReference type="NCBI Taxonomy" id="76761"/>
    <lineage>
        <taxon>Bacteria</taxon>
        <taxon>Pseudomonadati</taxon>
        <taxon>Pseudomonadota</taxon>
        <taxon>Gammaproteobacteria</taxon>
        <taxon>Pseudomonadales</taxon>
        <taxon>Pseudomonadaceae</taxon>
        <taxon>Pseudomonas</taxon>
    </lineage>
</organism>
<sequence>MFDISDARFPGVCILVVYGQSKENHHVNYCAGMSYSATLSDALEKSILELWQTYRFMDLFKSVDSDEKRIEDYYLRYFLEWAAAKLSATPDLSGTVLPLCPIPNSASKSAPSFNSVKLKASACAALLA</sequence>
<gene>
    <name evidence="2" type="ORF">E4167_35775</name>
</gene>
<name>A0A6G8ITN6_PSEVE</name>